<accession>A0A0D2MIY1</accession>
<dbReference type="PANTHER" id="PTHR43157">
    <property type="entry name" value="PHOSPHATIDYLINOSITOL-GLYCAN BIOSYNTHESIS CLASS F PROTEIN-RELATED"/>
    <property type="match status" value="1"/>
</dbReference>
<keyword evidence="3" id="KW-1185">Reference proteome</keyword>
<proteinExistence type="predicted"/>
<organism evidence="2 3">
    <name type="scientific">Hypholoma sublateritium (strain FD-334 SS-4)</name>
    <dbReference type="NCBI Taxonomy" id="945553"/>
    <lineage>
        <taxon>Eukaryota</taxon>
        <taxon>Fungi</taxon>
        <taxon>Dikarya</taxon>
        <taxon>Basidiomycota</taxon>
        <taxon>Agaricomycotina</taxon>
        <taxon>Agaricomycetes</taxon>
        <taxon>Agaricomycetidae</taxon>
        <taxon>Agaricales</taxon>
        <taxon>Agaricineae</taxon>
        <taxon>Strophariaceae</taxon>
        <taxon>Hypholoma</taxon>
    </lineage>
</organism>
<dbReference type="Pfam" id="PF00106">
    <property type="entry name" value="adh_short"/>
    <property type="match status" value="1"/>
</dbReference>
<keyword evidence="1" id="KW-0560">Oxidoreductase</keyword>
<dbReference type="OMA" id="WETCLHT"/>
<dbReference type="OrthoDB" id="542013at2759"/>
<name>A0A0D2MIY1_HYPSF</name>
<sequence length="342" mass="38361">MKVSIPQVFWGQLTDTVPPVVEKNLEGKTVLVTGANVGLGFEAAKHFARMNPGKLIIACRDQQRGDAALQSIKKDTGCEKVELWLLDLADFGSVKSFARRFGEQEQRLDILVENAGIVPGFKAEITRDGWESTLQVNNLSTSLLALLLLPRMIATAKTYNTTPRLVVVASEVHYWTTIGPEVIDSANPWKLFGKDKDYIAKKLLIRYHDTKLLNIFFARALNERLRGEPIIVNTVNPGYCYSNLSRNMPSIILMLDKLAKWIFARTTEQGSRSLVWAAIGGDEDREKLRGAYVALCQVSEASDYVLSDEGKRAQDVLWNDLIKELTVIEPDIRQIILDNLKD</sequence>
<dbReference type="SUPFAM" id="SSF51735">
    <property type="entry name" value="NAD(P)-binding Rossmann-fold domains"/>
    <property type="match status" value="1"/>
</dbReference>
<dbReference type="EMBL" id="KN817542">
    <property type="protein sequence ID" value="KJA23623.1"/>
    <property type="molecule type" value="Genomic_DNA"/>
</dbReference>
<protein>
    <recommendedName>
        <fullName evidence="4">NAD(P)-binding protein</fullName>
    </recommendedName>
</protein>
<dbReference type="InterPro" id="IPR036291">
    <property type="entry name" value="NAD(P)-bd_dom_sf"/>
</dbReference>
<dbReference type="PRINTS" id="PR00081">
    <property type="entry name" value="GDHRDH"/>
</dbReference>
<dbReference type="AlphaFoldDB" id="A0A0D2MIY1"/>
<evidence type="ECO:0008006" key="4">
    <source>
        <dbReference type="Google" id="ProtNLM"/>
    </source>
</evidence>
<reference evidence="3" key="1">
    <citation type="submission" date="2014-04" db="EMBL/GenBank/DDBJ databases">
        <title>Evolutionary Origins and Diversification of the Mycorrhizal Mutualists.</title>
        <authorList>
            <consortium name="DOE Joint Genome Institute"/>
            <consortium name="Mycorrhizal Genomics Consortium"/>
            <person name="Kohler A."/>
            <person name="Kuo A."/>
            <person name="Nagy L.G."/>
            <person name="Floudas D."/>
            <person name="Copeland A."/>
            <person name="Barry K.W."/>
            <person name="Cichocki N."/>
            <person name="Veneault-Fourrey C."/>
            <person name="LaButti K."/>
            <person name="Lindquist E.A."/>
            <person name="Lipzen A."/>
            <person name="Lundell T."/>
            <person name="Morin E."/>
            <person name="Murat C."/>
            <person name="Riley R."/>
            <person name="Ohm R."/>
            <person name="Sun H."/>
            <person name="Tunlid A."/>
            <person name="Henrissat B."/>
            <person name="Grigoriev I.V."/>
            <person name="Hibbett D.S."/>
            <person name="Martin F."/>
        </authorList>
    </citation>
    <scope>NUCLEOTIDE SEQUENCE [LARGE SCALE GENOMIC DNA]</scope>
    <source>
        <strain evidence="3">FD-334 SS-4</strain>
    </source>
</reference>
<dbReference type="STRING" id="945553.A0A0D2MIY1"/>
<evidence type="ECO:0000313" key="2">
    <source>
        <dbReference type="EMBL" id="KJA23623.1"/>
    </source>
</evidence>
<dbReference type="InterPro" id="IPR002347">
    <property type="entry name" value="SDR_fam"/>
</dbReference>
<gene>
    <name evidence="2" type="ORF">HYPSUDRAFT_39812</name>
</gene>
<evidence type="ECO:0000313" key="3">
    <source>
        <dbReference type="Proteomes" id="UP000054270"/>
    </source>
</evidence>
<evidence type="ECO:0000256" key="1">
    <source>
        <dbReference type="ARBA" id="ARBA00023002"/>
    </source>
</evidence>
<dbReference type="PANTHER" id="PTHR43157:SF31">
    <property type="entry name" value="PHOSPHATIDYLINOSITOL-GLYCAN BIOSYNTHESIS CLASS F PROTEIN"/>
    <property type="match status" value="1"/>
</dbReference>
<dbReference type="GO" id="GO:0016491">
    <property type="term" value="F:oxidoreductase activity"/>
    <property type="evidence" value="ECO:0007669"/>
    <property type="project" value="UniProtKB-KW"/>
</dbReference>
<dbReference type="Gene3D" id="3.40.50.720">
    <property type="entry name" value="NAD(P)-binding Rossmann-like Domain"/>
    <property type="match status" value="1"/>
</dbReference>
<dbReference type="Proteomes" id="UP000054270">
    <property type="component" value="Unassembled WGS sequence"/>
</dbReference>